<feature type="transmembrane region" description="Helical" evidence="9">
    <location>
        <begin position="12"/>
        <end position="34"/>
    </location>
</feature>
<dbReference type="Gene3D" id="3.20.110.10">
    <property type="entry name" value="Glycoside hydrolase 38, N terminal domain"/>
    <property type="match status" value="1"/>
</dbReference>
<dbReference type="SUPFAM" id="SSF74650">
    <property type="entry name" value="Galactose mutarotase-like"/>
    <property type="match status" value="1"/>
</dbReference>
<dbReference type="Gene3D" id="1.20.1270.50">
    <property type="entry name" value="Glycoside hydrolase family 38, central domain"/>
    <property type="match status" value="1"/>
</dbReference>
<keyword evidence="12" id="KW-1185">Reference proteome</keyword>
<evidence type="ECO:0000256" key="8">
    <source>
        <dbReference type="RuleBase" id="RU361199"/>
    </source>
</evidence>
<dbReference type="CDD" id="cd00451">
    <property type="entry name" value="GH38N_AMII_euk"/>
    <property type="match status" value="1"/>
</dbReference>
<dbReference type="SUPFAM" id="SSF88688">
    <property type="entry name" value="Families 57/38 glycoside transferase middle domain"/>
    <property type="match status" value="1"/>
</dbReference>
<name>D3BEM6_HETP5</name>
<evidence type="ECO:0000259" key="10">
    <source>
        <dbReference type="SMART" id="SM00872"/>
    </source>
</evidence>
<dbReference type="Gene3D" id="2.70.98.30">
    <property type="entry name" value="Golgi alpha-mannosidase II, domain 4"/>
    <property type="match status" value="1"/>
</dbReference>
<dbReference type="STRING" id="670386.D3BEM6"/>
<feature type="domain" description="Glycoside hydrolase family 38 central" evidence="10">
    <location>
        <begin position="389"/>
        <end position="477"/>
    </location>
</feature>
<comment type="similarity">
    <text evidence="2 8">Belongs to the glycosyl hydrolase 38 family.</text>
</comment>
<dbReference type="PANTHER" id="PTHR11607:SF39">
    <property type="entry name" value="ALPHA-MANNOSIDASE D-RELATED"/>
    <property type="match status" value="1"/>
</dbReference>
<dbReference type="InterPro" id="IPR013780">
    <property type="entry name" value="Glyco_hydro_b"/>
</dbReference>
<dbReference type="GO" id="GO:0030246">
    <property type="term" value="F:carbohydrate binding"/>
    <property type="evidence" value="ECO:0007669"/>
    <property type="project" value="InterPro"/>
</dbReference>
<dbReference type="Pfam" id="PF07748">
    <property type="entry name" value="Glyco_hydro_38C"/>
    <property type="match status" value="1"/>
</dbReference>
<keyword evidence="7 8" id="KW-0326">Glycosidase</keyword>
<dbReference type="InterPro" id="IPR037094">
    <property type="entry name" value="Glyco_hydro_38_cen_sf"/>
</dbReference>
<dbReference type="GeneID" id="31362671"/>
<keyword evidence="6 8" id="KW-0862">Zinc</keyword>
<evidence type="ECO:0000313" key="11">
    <source>
        <dbReference type="EMBL" id="EFA80357.1"/>
    </source>
</evidence>
<dbReference type="InterPro" id="IPR011682">
    <property type="entry name" value="Glyco_hydro_38_C"/>
</dbReference>
<dbReference type="PANTHER" id="PTHR11607">
    <property type="entry name" value="ALPHA-MANNOSIDASE"/>
    <property type="match status" value="1"/>
</dbReference>
<dbReference type="InterPro" id="IPR011013">
    <property type="entry name" value="Gal_mutarotase_sf_dom"/>
</dbReference>
<evidence type="ECO:0000256" key="2">
    <source>
        <dbReference type="ARBA" id="ARBA00009792"/>
    </source>
</evidence>
<dbReference type="Pfam" id="PF09261">
    <property type="entry name" value="Alpha-mann_mid"/>
    <property type="match status" value="1"/>
</dbReference>
<gene>
    <name evidence="11" type="primary">manD</name>
    <name evidence="11" type="ORF">PPL_07190</name>
</gene>
<evidence type="ECO:0000256" key="9">
    <source>
        <dbReference type="SAM" id="Phobius"/>
    </source>
</evidence>
<organism evidence="11 12">
    <name type="scientific">Heterostelium pallidum (strain ATCC 26659 / Pp 5 / PN500)</name>
    <name type="common">Cellular slime mold</name>
    <name type="synonym">Polysphondylium pallidum</name>
    <dbReference type="NCBI Taxonomy" id="670386"/>
    <lineage>
        <taxon>Eukaryota</taxon>
        <taxon>Amoebozoa</taxon>
        <taxon>Evosea</taxon>
        <taxon>Eumycetozoa</taxon>
        <taxon>Dictyostelia</taxon>
        <taxon>Acytosteliales</taxon>
        <taxon>Acytosteliaceae</taxon>
        <taxon>Heterostelium</taxon>
    </lineage>
</organism>
<dbReference type="SUPFAM" id="SSF88713">
    <property type="entry name" value="Glycoside hydrolase/deacetylase"/>
    <property type="match status" value="1"/>
</dbReference>
<dbReference type="InParanoid" id="D3BEM6"/>
<dbReference type="Pfam" id="PF01074">
    <property type="entry name" value="Glyco_hydro_38N"/>
    <property type="match status" value="1"/>
</dbReference>
<dbReference type="InterPro" id="IPR027291">
    <property type="entry name" value="Glyco_hydro_38_N_sf"/>
</dbReference>
<keyword evidence="9" id="KW-0812">Transmembrane</keyword>
<dbReference type="GO" id="GO:0006013">
    <property type="term" value="P:mannose metabolic process"/>
    <property type="evidence" value="ECO:0007669"/>
    <property type="project" value="InterPro"/>
</dbReference>
<evidence type="ECO:0000256" key="7">
    <source>
        <dbReference type="ARBA" id="ARBA00023295"/>
    </source>
</evidence>
<accession>D3BEM6</accession>
<dbReference type="InterPro" id="IPR011330">
    <property type="entry name" value="Glyco_hydro/deAcase_b/a-brl"/>
</dbReference>
<dbReference type="GO" id="GO:0046872">
    <property type="term" value="F:metal ion binding"/>
    <property type="evidence" value="ECO:0007669"/>
    <property type="project" value="UniProtKB-KW"/>
</dbReference>
<evidence type="ECO:0000256" key="5">
    <source>
        <dbReference type="ARBA" id="ARBA00022801"/>
    </source>
</evidence>
<evidence type="ECO:0000256" key="1">
    <source>
        <dbReference type="ARBA" id="ARBA00000365"/>
    </source>
</evidence>
<comment type="catalytic activity">
    <reaction evidence="1">
        <text>Hydrolysis of terminal, non-reducing alpha-D-mannose residues in alpha-D-mannosides.</text>
        <dbReference type="EC" id="3.2.1.24"/>
    </reaction>
</comment>
<sequence length="1129" mass="131666">MRRKRLTSNSYLKKLFIVIILFSCFSTYLLTTFIGGKKNNMMVLEEDEGEFQSNLYHQLPTIVYESPTDMELGRSFENKMTRIHDSGQGVTVLFIPHSHCDPGWLSTFNEYFEQQVIDILNNVVQLLVQDSTRTFVWSEIWWDIADELTKVRVKLLISNGQLEFIGGGWVQNDEAVAQMDDVIDQITEGLQWLKRTLNVNVEYGWQIDPFGHSSLTPMILSRAQFKGIIGNRINLLTLQRQRLNQEMDFIWQPSRSSSRRILTHLLYDHYSYPSSYPYFGDLEIRWEQREFVSNLFFNLIDEMRTKHKTKILLLPFGNDFAYQKKDEYLFNEQLIDYMLARKRQNGVADIRFGTLREYFQLFDKEIVDNQIGLPLYTHDYLPLVNDLHQPWTGFFTQFSLFKKLVRDTSLLVKTADMFYSIAMAKSSSSSFSQSDDDIGQLYPMIEEARRFVALTQHHDGVTGTARQFVMMDYRDSLNIARQNSYQVLSSSIEYLIHLEGETDESNPYEFRDLLDLNEMQPDSQESFSLVFHNSLSWKKQHHYTLRIRLNNTQLLESVQILDSTMEPLLIQIVPMMPSDIKELDMQNDYMLVFIVEVPAFGINTYFLTLDSQHKQNTPKLSKVSVYETEKEFQSSKHRALSTRYLDVKFQPNGFLSSLSKTVNNQAYNVLVKESINQYSTNFSGNYVFIPEKKMPFQFLDEYKIYAVSGPLLNQVTVASYMNNINVTSTMVVVYHRLYNSPIDYKAEKKGVPMVTEESLELGYSLYGFTNLETVFNFQTNLDNDHSNLYTDNGQESRSRIKPQNNNDKINFNYYPVLNYAHLKDNDLQFTVFTERSHGVGSNNPSDLEIMIHRTTLQDDSKGLEIPGFDYSRVDAKLYLSIDHPNRMASFEKQLSLHYSNAPIVLSKQLKSNIYEYLSEYQYQTSFFNDRLPNNLHIHSIKHFNDFRRNGQALLNIRLSHLMADSQASQWNNQLSNPISLNLNKIFNSDYSITYLNQTDIAFLETQFINMIIYLVQKDFNSFYRIEGNVSKGNSTTGESEFGEETPIEILNVHPFTGLEAVDTHDSINLKPLDIKSYQLSLKYSSDISQSNLKFKIARIQPIPFDNIYTHDFSIHKVSKFPMFFNDVYR</sequence>
<keyword evidence="5 8" id="KW-0378">Hydrolase</keyword>
<dbReference type="GO" id="GO:0004559">
    <property type="term" value="F:alpha-mannosidase activity"/>
    <property type="evidence" value="ECO:0007669"/>
    <property type="project" value="UniProtKB-EC"/>
</dbReference>
<evidence type="ECO:0000313" key="12">
    <source>
        <dbReference type="Proteomes" id="UP000001396"/>
    </source>
</evidence>
<dbReference type="InterPro" id="IPR000602">
    <property type="entry name" value="Glyco_hydro_38_N"/>
</dbReference>
<dbReference type="OMA" id="DQNGYQL"/>
<evidence type="ECO:0000256" key="3">
    <source>
        <dbReference type="ARBA" id="ARBA00012752"/>
    </source>
</evidence>
<reference evidence="11 12" key="1">
    <citation type="journal article" date="2011" name="Genome Res.">
        <title>Phylogeny-wide analysis of social amoeba genomes highlights ancient origins for complex intercellular communication.</title>
        <authorList>
            <person name="Heidel A.J."/>
            <person name="Lawal H.M."/>
            <person name="Felder M."/>
            <person name="Schilde C."/>
            <person name="Helps N.R."/>
            <person name="Tunggal B."/>
            <person name="Rivero F."/>
            <person name="John U."/>
            <person name="Schleicher M."/>
            <person name="Eichinger L."/>
            <person name="Platzer M."/>
            <person name="Noegel A.A."/>
            <person name="Schaap P."/>
            <person name="Gloeckner G."/>
        </authorList>
    </citation>
    <scope>NUCLEOTIDE SEQUENCE [LARGE SCALE GENOMIC DNA]</scope>
    <source>
        <strain evidence="12">ATCC 26659 / Pp 5 / PN500</strain>
    </source>
</reference>
<proteinExistence type="inferred from homology"/>
<dbReference type="AlphaFoldDB" id="D3BEM6"/>
<dbReference type="EC" id="3.2.1.-" evidence="8"/>
<keyword evidence="4 8" id="KW-0479">Metal-binding</keyword>
<dbReference type="Gene3D" id="2.60.40.1360">
    <property type="match status" value="1"/>
</dbReference>
<dbReference type="EMBL" id="ADBJ01000031">
    <property type="protein sequence ID" value="EFA80357.1"/>
    <property type="molecule type" value="Genomic_DNA"/>
</dbReference>
<evidence type="ECO:0000256" key="4">
    <source>
        <dbReference type="ARBA" id="ARBA00022723"/>
    </source>
</evidence>
<comment type="caution">
    <text evidence="11">The sequence shown here is derived from an EMBL/GenBank/DDBJ whole genome shotgun (WGS) entry which is preliminary data.</text>
</comment>
<dbReference type="Gene3D" id="2.60.40.1180">
    <property type="entry name" value="Golgi alpha-mannosidase II"/>
    <property type="match status" value="1"/>
</dbReference>
<dbReference type="GO" id="GO:0005764">
    <property type="term" value="C:lysosome"/>
    <property type="evidence" value="ECO:0007669"/>
    <property type="project" value="TreeGrafter"/>
</dbReference>
<dbReference type="InterPro" id="IPR015341">
    <property type="entry name" value="Glyco_hydro_38_cen"/>
</dbReference>
<keyword evidence="9" id="KW-1133">Transmembrane helix</keyword>
<dbReference type="RefSeq" id="XP_020432477.1">
    <property type="nucleotide sequence ID" value="XM_020578029.1"/>
</dbReference>
<evidence type="ECO:0000256" key="6">
    <source>
        <dbReference type="ARBA" id="ARBA00022833"/>
    </source>
</evidence>
<dbReference type="InterPro" id="IPR050843">
    <property type="entry name" value="Glycosyl_Hydrlase_38"/>
</dbReference>
<protein>
    <recommendedName>
        <fullName evidence="3 8">Alpha-mannosidase</fullName>
        <ecNumber evidence="8">3.2.1.-</ecNumber>
    </recommendedName>
</protein>
<keyword evidence="9" id="KW-0472">Membrane</keyword>
<dbReference type="SMART" id="SM00872">
    <property type="entry name" value="Alpha-mann_mid"/>
    <property type="match status" value="1"/>
</dbReference>
<dbReference type="Proteomes" id="UP000001396">
    <property type="component" value="Unassembled WGS sequence"/>
</dbReference>
<dbReference type="InterPro" id="IPR028995">
    <property type="entry name" value="Glyco_hydro_57/38_cen_sf"/>
</dbReference>
<comment type="cofactor">
    <cofactor evidence="8">
        <name>Zn(2+)</name>
        <dbReference type="ChEBI" id="CHEBI:29105"/>
    </cofactor>
    <text evidence="8">Binds 1 zinc ion per subunit.</text>
</comment>